<gene>
    <name evidence="10" type="ORF">SE17_34930</name>
</gene>
<keyword evidence="4" id="KW-0418">Kinase</keyword>
<organism evidence="10 11">
    <name type="scientific">Kouleothrix aurantiaca</name>
    <dbReference type="NCBI Taxonomy" id="186479"/>
    <lineage>
        <taxon>Bacteria</taxon>
        <taxon>Bacillati</taxon>
        <taxon>Chloroflexota</taxon>
        <taxon>Chloroflexia</taxon>
        <taxon>Chloroflexales</taxon>
        <taxon>Roseiflexineae</taxon>
        <taxon>Roseiflexaceae</taxon>
        <taxon>Kouleothrix</taxon>
    </lineage>
</organism>
<accession>A0A0P9D0R2</accession>
<comment type="subcellular location">
    <subcellularLocation>
        <location evidence="1">Cytoplasm</location>
    </subcellularLocation>
</comment>
<evidence type="ECO:0000313" key="10">
    <source>
        <dbReference type="EMBL" id="KPV49024.1"/>
    </source>
</evidence>
<comment type="catalytic activity">
    <reaction evidence="5">
        <text>(5R)-5-hydroxy-L-lysine + GTP = (5R)-5-phosphooxy-L-lysine + GDP + H(+)</text>
        <dbReference type="Rhea" id="RHEA:19049"/>
        <dbReference type="ChEBI" id="CHEBI:15378"/>
        <dbReference type="ChEBI" id="CHEBI:37565"/>
        <dbReference type="ChEBI" id="CHEBI:57882"/>
        <dbReference type="ChEBI" id="CHEBI:58189"/>
        <dbReference type="ChEBI" id="CHEBI:58357"/>
        <dbReference type="EC" id="2.7.1.81"/>
    </reaction>
</comment>
<sequence length="329" mass="35464">MSMFDEQQMVCPQFPEGEVRAILREQYGIAAAALKPLGSFQDQNFAVTSSDGQQFVLKIANHATPPAELALQTRVLAHLAARDLSFPTPRLIPTLDGAAMPTVLRDGENYPVRLLSYLPGEMLARVGGLPAPALLEPIGAFAGRLAALLSDCPPPDAPSASQWDLRHAPAVLRAFRKHVADPAHRELLDYFLDLHERLAAPLLAQLPTAVIHDDITTYNLLVDPATDPPAISGLIDFGDVMHSYAVGELVVAVSETALTGARDPLHEAAPLVAAFDRARPLSDDELAVLFPLVGLRRCVVAASAAQQLAFEPDNAYVQELSTQDWPVLE</sequence>
<protein>
    <recommendedName>
        <fullName evidence="8">Hydroxylysine kinase</fullName>
        <ecNumber evidence="7">2.7.1.81</ecNumber>
    </recommendedName>
</protein>
<evidence type="ECO:0000256" key="7">
    <source>
        <dbReference type="ARBA" id="ARBA00038873"/>
    </source>
</evidence>
<keyword evidence="3" id="KW-0808">Transferase</keyword>
<comment type="function">
    <text evidence="6">Catalyzes the GTP-dependent phosphorylation of 5-hydroxy-L-lysine.</text>
</comment>
<comment type="caution">
    <text evidence="10">The sequence shown here is derived from an EMBL/GenBank/DDBJ whole genome shotgun (WGS) entry which is preliminary data.</text>
</comment>
<dbReference type="SUPFAM" id="SSF56112">
    <property type="entry name" value="Protein kinase-like (PK-like)"/>
    <property type="match status" value="1"/>
</dbReference>
<feature type="non-terminal residue" evidence="10">
    <location>
        <position position="329"/>
    </location>
</feature>
<evidence type="ECO:0000256" key="2">
    <source>
        <dbReference type="ARBA" id="ARBA00022490"/>
    </source>
</evidence>
<dbReference type="Gene3D" id="3.30.200.20">
    <property type="entry name" value="Phosphorylase Kinase, domain 1"/>
    <property type="match status" value="1"/>
</dbReference>
<evidence type="ECO:0000256" key="4">
    <source>
        <dbReference type="ARBA" id="ARBA00022777"/>
    </source>
</evidence>
<dbReference type="PANTHER" id="PTHR21064">
    <property type="entry name" value="AMINOGLYCOSIDE PHOSPHOTRANSFERASE DOMAIN-CONTAINING PROTEIN-RELATED"/>
    <property type="match status" value="1"/>
</dbReference>
<dbReference type="InterPro" id="IPR050249">
    <property type="entry name" value="Pseudomonas-type_ThrB"/>
</dbReference>
<dbReference type="GO" id="GO:0047992">
    <property type="term" value="F:hydroxylysine kinase activity"/>
    <property type="evidence" value="ECO:0007669"/>
    <property type="project" value="UniProtKB-EC"/>
</dbReference>
<dbReference type="AlphaFoldDB" id="A0A0P9D0R2"/>
<evidence type="ECO:0000256" key="6">
    <source>
        <dbReference type="ARBA" id="ARBA00037368"/>
    </source>
</evidence>
<dbReference type="EMBL" id="LJCR01002244">
    <property type="protein sequence ID" value="KPV49024.1"/>
    <property type="molecule type" value="Genomic_DNA"/>
</dbReference>
<dbReference type="PANTHER" id="PTHR21064:SF1">
    <property type="entry name" value="HYDROXYLYSINE KINASE"/>
    <property type="match status" value="1"/>
</dbReference>
<reference evidence="10 11" key="1">
    <citation type="submission" date="2015-09" db="EMBL/GenBank/DDBJ databases">
        <title>Draft genome sequence of Kouleothrix aurantiaca JCM 19913.</title>
        <authorList>
            <person name="Hemp J."/>
        </authorList>
    </citation>
    <scope>NUCLEOTIDE SEQUENCE [LARGE SCALE GENOMIC DNA]</scope>
    <source>
        <strain evidence="10 11">COM-B</strain>
    </source>
</reference>
<proteinExistence type="predicted"/>
<dbReference type="InterPro" id="IPR002575">
    <property type="entry name" value="Aminoglycoside_PTrfase"/>
</dbReference>
<dbReference type="Gene3D" id="3.90.1200.10">
    <property type="match status" value="1"/>
</dbReference>
<evidence type="ECO:0000256" key="3">
    <source>
        <dbReference type="ARBA" id="ARBA00022679"/>
    </source>
</evidence>
<evidence type="ECO:0000256" key="5">
    <source>
        <dbReference type="ARBA" id="ARBA00036820"/>
    </source>
</evidence>
<dbReference type="EC" id="2.7.1.81" evidence="7"/>
<dbReference type="InterPro" id="IPR011009">
    <property type="entry name" value="Kinase-like_dom_sf"/>
</dbReference>
<feature type="domain" description="Aminoglycoside phosphotransferase" evidence="9">
    <location>
        <begin position="35"/>
        <end position="277"/>
    </location>
</feature>
<dbReference type="GO" id="GO:0005737">
    <property type="term" value="C:cytoplasm"/>
    <property type="evidence" value="ECO:0007669"/>
    <property type="project" value="UniProtKB-SubCell"/>
</dbReference>
<evidence type="ECO:0000313" key="11">
    <source>
        <dbReference type="Proteomes" id="UP000050509"/>
    </source>
</evidence>
<dbReference type="Proteomes" id="UP000050509">
    <property type="component" value="Unassembled WGS sequence"/>
</dbReference>
<dbReference type="Pfam" id="PF01636">
    <property type="entry name" value="APH"/>
    <property type="match status" value="1"/>
</dbReference>
<keyword evidence="11" id="KW-1185">Reference proteome</keyword>
<evidence type="ECO:0000259" key="9">
    <source>
        <dbReference type="Pfam" id="PF01636"/>
    </source>
</evidence>
<evidence type="ECO:0000256" key="1">
    <source>
        <dbReference type="ARBA" id="ARBA00004496"/>
    </source>
</evidence>
<evidence type="ECO:0000256" key="8">
    <source>
        <dbReference type="ARBA" id="ARBA00040505"/>
    </source>
</evidence>
<keyword evidence="2" id="KW-0963">Cytoplasm</keyword>
<name>A0A0P9D0R2_9CHLR</name>